<protein>
    <submittedName>
        <fullName evidence="1">Uncharacterized protein</fullName>
    </submittedName>
</protein>
<reference evidence="1 2" key="1">
    <citation type="submission" date="2023-08" db="EMBL/GenBank/DDBJ databases">
        <title>Annotated Genome Sequence of Vanrija albida AlHP1.</title>
        <authorList>
            <person name="Herzog R."/>
        </authorList>
    </citation>
    <scope>NUCLEOTIDE SEQUENCE [LARGE SCALE GENOMIC DNA]</scope>
    <source>
        <strain evidence="1 2">AlHP1</strain>
    </source>
</reference>
<keyword evidence="2" id="KW-1185">Reference proteome</keyword>
<dbReference type="EMBL" id="JBBXJM010000005">
    <property type="protein sequence ID" value="KAL1407267.1"/>
    <property type="molecule type" value="Genomic_DNA"/>
</dbReference>
<dbReference type="GeneID" id="95987728"/>
<organism evidence="1 2">
    <name type="scientific">Vanrija albida</name>
    <dbReference type="NCBI Taxonomy" id="181172"/>
    <lineage>
        <taxon>Eukaryota</taxon>
        <taxon>Fungi</taxon>
        <taxon>Dikarya</taxon>
        <taxon>Basidiomycota</taxon>
        <taxon>Agaricomycotina</taxon>
        <taxon>Tremellomycetes</taxon>
        <taxon>Trichosporonales</taxon>
        <taxon>Trichosporonaceae</taxon>
        <taxon>Vanrija</taxon>
    </lineage>
</organism>
<accession>A0ABR3PY50</accession>
<gene>
    <name evidence="1" type="ORF">Q8F55_006685</name>
</gene>
<dbReference type="InterPro" id="IPR011990">
    <property type="entry name" value="TPR-like_helical_dom_sf"/>
</dbReference>
<dbReference type="Gene3D" id="1.25.40.10">
    <property type="entry name" value="Tetratricopeptide repeat domain"/>
    <property type="match status" value="1"/>
</dbReference>
<name>A0ABR3PY50_9TREE</name>
<dbReference type="RefSeq" id="XP_069207211.1">
    <property type="nucleotide sequence ID" value="XM_069355140.1"/>
</dbReference>
<evidence type="ECO:0000313" key="1">
    <source>
        <dbReference type="EMBL" id="KAL1407267.1"/>
    </source>
</evidence>
<evidence type="ECO:0000313" key="2">
    <source>
        <dbReference type="Proteomes" id="UP001565368"/>
    </source>
</evidence>
<dbReference type="Proteomes" id="UP001565368">
    <property type="component" value="Unassembled WGS sequence"/>
</dbReference>
<sequence>MGRFEELDTLVMKDLVPYTAGGDTIKDIRVGSFEQRHYQQDDKSLNAALWSIYPVDEHLIHLDSDIDTGTKVIRQPSMRLVEQPWEAAKLLPPYGVADLDAGIVEFEHVRVAKNLLTVNRAFLAATTGFMHFTSSLKSIGPVSGLLAQRRKGSKTQALPELLASLNAKKDVANKLFATKKYLQAMKDYVKIIVELYPWSASPLIFTSADAFSTGIAQLESSVWSNMAAAALNLAVKDKNWYMVAMDAAWAVISMRFVTSKILAKGYDRAAKAITGWGVAPKTSDDVKELIALSKKMEAVGAQQGNNVWAHKVCVTEHKGCCEVGEVDVVEAVGVALGAGAADPELAEKVQNAAL</sequence>
<proteinExistence type="predicted"/>
<comment type="caution">
    <text evidence="1">The sequence shown here is derived from an EMBL/GenBank/DDBJ whole genome shotgun (WGS) entry which is preliminary data.</text>
</comment>